<dbReference type="EMBL" id="CM042051">
    <property type="protein sequence ID" value="KAI3730009.1"/>
    <property type="molecule type" value="Genomic_DNA"/>
</dbReference>
<evidence type="ECO:0000313" key="2">
    <source>
        <dbReference type="Proteomes" id="UP001055879"/>
    </source>
</evidence>
<keyword evidence="2" id="KW-1185">Reference proteome</keyword>
<name>A0ACB9C6V7_ARCLA</name>
<gene>
    <name evidence="1" type="ORF">L6452_18685</name>
</gene>
<proteinExistence type="predicted"/>
<protein>
    <submittedName>
        <fullName evidence="1">Uncharacterized protein</fullName>
    </submittedName>
</protein>
<reference evidence="2" key="1">
    <citation type="journal article" date="2022" name="Mol. Ecol. Resour.">
        <title>The genomes of chicory, endive, great burdock and yacon provide insights into Asteraceae palaeo-polyploidization history and plant inulin production.</title>
        <authorList>
            <person name="Fan W."/>
            <person name="Wang S."/>
            <person name="Wang H."/>
            <person name="Wang A."/>
            <person name="Jiang F."/>
            <person name="Liu H."/>
            <person name="Zhao H."/>
            <person name="Xu D."/>
            <person name="Zhang Y."/>
        </authorList>
    </citation>
    <scope>NUCLEOTIDE SEQUENCE [LARGE SCALE GENOMIC DNA]</scope>
    <source>
        <strain evidence="2">cv. Niubang</strain>
    </source>
</reference>
<reference evidence="1 2" key="2">
    <citation type="journal article" date="2022" name="Mol. Ecol. Resour.">
        <title>The genomes of chicory, endive, great burdock and yacon provide insights into Asteraceae paleo-polyploidization history and plant inulin production.</title>
        <authorList>
            <person name="Fan W."/>
            <person name="Wang S."/>
            <person name="Wang H."/>
            <person name="Wang A."/>
            <person name="Jiang F."/>
            <person name="Liu H."/>
            <person name="Zhao H."/>
            <person name="Xu D."/>
            <person name="Zhang Y."/>
        </authorList>
    </citation>
    <scope>NUCLEOTIDE SEQUENCE [LARGE SCALE GENOMIC DNA]</scope>
    <source>
        <strain evidence="2">cv. Niubang</strain>
    </source>
</reference>
<dbReference type="Proteomes" id="UP001055879">
    <property type="component" value="Linkage Group LG05"/>
</dbReference>
<comment type="caution">
    <text evidence="1">The sequence shown here is derived from an EMBL/GenBank/DDBJ whole genome shotgun (WGS) entry which is preliminary data.</text>
</comment>
<sequence length="84" mass="8390">MAARSFLYGGASGGGNAGDAGDGGGGGSVQLTNKRVHCSSSSLNPVDSFFLARSSSFHEDEPITNAVGFSSSDCEESIVSSPVT</sequence>
<organism evidence="1 2">
    <name type="scientific">Arctium lappa</name>
    <name type="common">Greater burdock</name>
    <name type="synonym">Lappa major</name>
    <dbReference type="NCBI Taxonomy" id="4217"/>
    <lineage>
        <taxon>Eukaryota</taxon>
        <taxon>Viridiplantae</taxon>
        <taxon>Streptophyta</taxon>
        <taxon>Embryophyta</taxon>
        <taxon>Tracheophyta</taxon>
        <taxon>Spermatophyta</taxon>
        <taxon>Magnoliopsida</taxon>
        <taxon>eudicotyledons</taxon>
        <taxon>Gunneridae</taxon>
        <taxon>Pentapetalae</taxon>
        <taxon>asterids</taxon>
        <taxon>campanulids</taxon>
        <taxon>Asterales</taxon>
        <taxon>Asteraceae</taxon>
        <taxon>Carduoideae</taxon>
        <taxon>Cardueae</taxon>
        <taxon>Arctiinae</taxon>
        <taxon>Arctium</taxon>
    </lineage>
</organism>
<evidence type="ECO:0000313" key="1">
    <source>
        <dbReference type="EMBL" id="KAI3730009.1"/>
    </source>
</evidence>
<accession>A0ACB9C6V7</accession>